<dbReference type="GO" id="GO:0008270">
    <property type="term" value="F:zinc ion binding"/>
    <property type="evidence" value="ECO:0007669"/>
    <property type="project" value="UniProtKB-KW"/>
</dbReference>
<dbReference type="AlphaFoldDB" id="A0A2P7YSP6"/>
<dbReference type="GO" id="GO:0003677">
    <property type="term" value="F:DNA binding"/>
    <property type="evidence" value="ECO:0007669"/>
    <property type="project" value="InterPro"/>
</dbReference>
<keyword evidence="7" id="KW-1185">Reference proteome</keyword>
<sequence length="415" mass="46426">MSYYNTSNAHLAFPSYPQQGLQRNMNGLNTLSGSVPQLHQQYRNHLPQQLQTGQNSSAPGANQPNTQTANSESLPTESQDGAKADKNTDPELDDDKLSKRERKNRPGQKFGAKKKLWVWTWFVQDLRDPNVAVCDYCGKIITRQPSDKGLPKKLSEHLKTHKLLRDLINTLRSVPVDGNGITYSPSGLLMPNYKNYQNQNQNNQGLALSNQSMSNPQLGNMLQHSLQNQSLENDDMPQPKPTKYRRTGPMNGVQGVGSVPTSNSQGLSRINSISGVNVDERLMNNSHQGQNHTQNQSQLARNTALGSPVQYGRRYILPNFDNAPYSAGKFHKHLLHFLADNKLSIRLLKLHSFQQLIYDLRPDLITDLLELTGLYLSFVEVSRVDTDPEAQEGHQTSLAETNVVNTLAQNLPRGD</sequence>
<evidence type="ECO:0000313" key="6">
    <source>
        <dbReference type="EMBL" id="PSK38997.1"/>
    </source>
</evidence>
<proteinExistence type="predicted"/>
<comment type="caution">
    <text evidence="6">The sequence shown here is derived from an EMBL/GenBank/DDBJ whole genome shotgun (WGS) entry which is preliminary data.</text>
</comment>
<keyword evidence="1" id="KW-0479">Metal-binding</keyword>
<evidence type="ECO:0000256" key="3">
    <source>
        <dbReference type="ARBA" id="ARBA00022833"/>
    </source>
</evidence>
<protein>
    <recommendedName>
        <fullName evidence="5">BED-type domain-containing protein</fullName>
    </recommendedName>
</protein>
<feature type="compositionally biased region" description="Polar residues" evidence="4">
    <location>
        <begin position="50"/>
        <end position="79"/>
    </location>
</feature>
<gene>
    <name evidence="6" type="ORF">C7M61_002306</name>
</gene>
<accession>A0A2P7YSP6</accession>
<dbReference type="EMBL" id="PYFQ01000004">
    <property type="protein sequence ID" value="PSK38997.1"/>
    <property type="molecule type" value="Genomic_DNA"/>
</dbReference>
<evidence type="ECO:0000313" key="7">
    <source>
        <dbReference type="Proteomes" id="UP000241107"/>
    </source>
</evidence>
<dbReference type="GeneID" id="36565695"/>
<feature type="domain" description="BED-type" evidence="5">
    <location>
        <begin position="118"/>
        <end position="160"/>
    </location>
</feature>
<dbReference type="InterPro" id="IPR003656">
    <property type="entry name" value="Znf_BED"/>
</dbReference>
<keyword evidence="3" id="KW-0862">Zinc</keyword>
<feature type="compositionally biased region" description="Basic and acidic residues" evidence="4">
    <location>
        <begin position="80"/>
        <end position="89"/>
    </location>
</feature>
<dbReference type="STRING" id="418784.A0A2P7YSP6"/>
<feature type="region of interest" description="Disordered" evidence="4">
    <location>
        <begin position="50"/>
        <end position="109"/>
    </location>
</feature>
<evidence type="ECO:0000256" key="1">
    <source>
        <dbReference type="ARBA" id="ARBA00022723"/>
    </source>
</evidence>
<dbReference type="Pfam" id="PF02892">
    <property type="entry name" value="zf-BED"/>
    <property type="match status" value="1"/>
</dbReference>
<keyword evidence="2" id="KW-0863">Zinc-finger</keyword>
<dbReference type="VEuPathDB" id="FungiDB:C7M61_002306"/>
<reference evidence="6 7" key="1">
    <citation type="submission" date="2018-03" db="EMBL/GenBank/DDBJ databases">
        <title>Candida pseudohaemulonii genome assembly and annotation.</title>
        <authorList>
            <person name="Munoz J.F."/>
            <person name="Gade L.G."/>
            <person name="Chow N.A."/>
            <person name="Litvintseva A.P."/>
            <person name="Loparev V.N."/>
            <person name="Cuomo C.A."/>
        </authorList>
    </citation>
    <scope>NUCLEOTIDE SEQUENCE [LARGE SCALE GENOMIC DNA]</scope>
    <source>
        <strain evidence="6 7">B12108</strain>
    </source>
</reference>
<name>A0A2P7YSP6_9ASCO</name>
<dbReference type="Proteomes" id="UP000241107">
    <property type="component" value="Unassembled WGS sequence"/>
</dbReference>
<organism evidence="6 7">
    <name type="scientific">Candidozyma pseudohaemuli</name>
    <dbReference type="NCBI Taxonomy" id="418784"/>
    <lineage>
        <taxon>Eukaryota</taxon>
        <taxon>Fungi</taxon>
        <taxon>Dikarya</taxon>
        <taxon>Ascomycota</taxon>
        <taxon>Saccharomycotina</taxon>
        <taxon>Pichiomycetes</taxon>
        <taxon>Metschnikowiaceae</taxon>
        <taxon>Candidozyma</taxon>
    </lineage>
</organism>
<dbReference type="RefSeq" id="XP_024714183.1">
    <property type="nucleotide sequence ID" value="XM_024857684.1"/>
</dbReference>
<dbReference type="OrthoDB" id="4095286at2759"/>
<evidence type="ECO:0000256" key="2">
    <source>
        <dbReference type="ARBA" id="ARBA00022771"/>
    </source>
</evidence>
<evidence type="ECO:0000259" key="5">
    <source>
        <dbReference type="Pfam" id="PF02892"/>
    </source>
</evidence>
<evidence type="ECO:0000256" key="4">
    <source>
        <dbReference type="SAM" id="MobiDB-lite"/>
    </source>
</evidence>
<feature type="compositionally biased region" description="Basic residues" evidence="4">
    <location>
        <begin position="99"/>
        <end position="109"/>
    </location>
</feature>